<dbReference type="PANTHER" id="PTHR33508:SF2">
    <property type="entry name" value="UPF0056 INNER MEMBRANE PROTEIN MARC"/>
    <property type="match status" value="1"/>
</dbReference>
<dbReference type="InterPro" id="IPR002771">
    <property type="entry name" value="Multi_antbiot-R_MarC"/>
</dbReference>
<dbReference type="RefSeq" id="WP_072571814.1">
    <property type="nucleotide sequence ID" value="NZ_CP018191.1"/>
</dbReference>
<proteinExistence type="inferred from homology"/>
<evidence type="ECO:0000256" key="3">
    <source>
        <dbReference type="ARBA" id="ARBA00022475"/>
    </source>
</evidence>
<evidence type="ECO:0000256" key="2">
    <source>
        <dbReference type="ARBA" id="ARBA00009784"/>
    </source>
</evidence>
<feature type="transmembrane region" description="Helical" evidence="8">
    <location>
        <begin position="156"/>
        <end position="177"/>
    </location>
</feature>
<protein>
    <recommendedName>
        <fullName evidence="8">UPF0056 membrane protein</fullName>
    </recommendedName>
</protein>
<dbReference type="Proteomes" id="UP000182373">
    <property type="component" value="Chromosome"/>
</dbReference>
<evidence type="ECO:0000256" key="1">
    <source>
        <dbReference type="ARBA" id="ARBA00004429"/>
    </source>
</evidence>
<keyword evidence="6 8" id="KW-1133">Transmembrane helix</keyword>
<reference evidence="10" key="1">
    <citation type="submission" date="2016-11" db="EMBL/GenBank/DDBJ databases">
        <title>Comparative genomic and phenotypic analysis of Granulibacter bethesdensis clinical isolates from patients with chronic granulomatous disease.</title>
        <authorList>
            <person name="Zarember K.A."/>
            <person name="Porcella S.F."/>
            <person name="Chu J."/>
            <person name="Ding L."/>
            <person name="Dahlstrom E."/>
            <person name="Barbian K."/>
            <person name="Martens C."/>
            <person name="Sykora L."/>
            <person name="Kramer S."/>
            <person name="Pettinato A.M."/>
            <person name="Hong H."/>
            <person name="Wald G."/>
            <person name="Berg L.J."/>
            <person name="Rogge L.S."/>
            <person name="Greenberg D.E."/>
            <person name="Falcone E.L."/>
            <person name="Neves J.F."/>
            <person name="Simoes M.J."/>
            <person name="Casal M."/>
            <person name="Rodriguez-Lopez F.C."/>
            <person name="Zelazny A."/>
            <person name="Gallin J.I."/>
            <person name="Holland S.M."/>
        </authorList>
    </citation>
    <scope>NUCLEOTIDE SEQUENCE [LARGE SCALE GENOMIC DNA]</scope>
    <source>
        <strain evidence="10">NIH9.1</strain>
    </source>
</reference>
<feature type="transmembrane region" description="Helical" evidence="8">
    <location>
        <begin position="6"/>
        <end position="29"/>
    </location>
</feature>
<comment type="caution">
    <text evidence="8">Lacks conserved residue(s) required for the propagation of feature annotation.</text>
</comment>
<keyword evidence="5 8" id="KW-0812">Transmembrane</keyword>
<evidence type="ECO:0000313" key="9">
    <source>
        <dbReference type="EMBL" id="APH53487.1"/>
    </source>
</evidence>
<dbReference type="NCBIfam" id="TIGR00427">
    <property type="entry name" value="NAAT family transporter"/>
    <property type="match status" value="1"/>
</dbReference>
<evidence type="ECO:0000256" key="6">
    <source>
        <dbReference type="ARBA" id="ARBA00022989"/>
    </source>
</evidence>
<evidence type="ECO:0000256" key="4">
    <source>
        <dbReference type="ARBA" id="ARBA00022519"/>
    </source>
</evidence>
<feature type="transmembrane region" description="Helical" evidence="8">
    <location>
        <begin position="198"/>
        <end position="223"/>
    </location>
</feature>
<feature type="transmembrane region" description="Helical" evidence="8">
    <location>
        <begin position="122"/>
        <end position="144"/>
    </location>
</feature>
<accession>A0AAC9K8P4</accession>
<feature type="transmembrane region" description="Helical" evidence="8">
    <location>
        <begin position="50"/>
        <end position="70"/>
    </location>
</feature>
<dbReference type="EMBL" id="CP018191">
    <property type="protein sequence ID" value="APH53487.1"/>
    <property type="molecule type" value="Genomic_DNA"/>
</dbReference>
<name>A0AAC9K8P4_9PROT</name>
<organism evidence="9 10">
    <name type="scientific">Granulibacter bethesdensis</name>
    <dbReference type="NCBI Taxonomy" id="364410"/>
    <lineage>
        <taxon>Bacteria</taxon>
        <taxon>Pseudomonadati</taxon>
        <taxon>Pseudomonadota</taxon>
        <taxon>Alphaproteobacteria</taxon>
        <taxon>Acetobacterales</taxon>
        <taxon>Acetobacteraceae</taxon>
        <taxon>Granulibacter</taxon>
    </lineage>
</organism>
<evidence type="ECO:0000256" key="8">
    <source>
        <dbReference type="RuleBase" id="RU362048"/>
    </source>
</evidence>
<dbReference type="Pfam" id="PF01914">
    <property type="entry name" value="MarC"/>
    <property type="match status" value="1"/>
</dbReference>
<keyword evidence="3" id="KW-1003">Cell membrane</keyword>
<sequence length="225" mass="23969">MINQIIAGFLLAFPALFSIINPLGSALIYQEVTADRSAAERRWLAGRIGLYSLIMLLVSLWLGSYVLAFFGVSLAALRIAGGLVVAVRAWEMLSAPEAHEERKQEQAAPASPQSARPRDAGVAFFPLTMPFTVGPGTISVAVALTAAHPPGARDQFAFMIGSSLAGAVMAILIWLCYRSSERFVRLLGTSGARIVARIAAFLLLCIGTQIIIAGVVDTLRIVFPG</sequence>
<dbReference type="GO" id="GO:0005886">
    <property type="term" value="C:plasma membrane"/>
    <property type="evidence" value="ECO:0007669"/>
    <property type="project" value="UniProtKB-SubCell"/>
</dbReference>
<comment type="similarity">
    <text evidence="2 8">Belongs to the UPF0056 (MarC) family.</text>
</comment>
<evidence type="ECO:0000256" key="5">
    <source>
        <dbReference type="ARBA" id="ARBA00022692"/>
    </source>
</evidence>
<dbReference type="PANTHER" id="PTHR33508">
    <property type="entry name" value="UPF0056 MEMBRANE PROTEIN YHCE"/>
    <property type="match status" value="1"/>
</dbReference>
<evidence type="ECO:0000313" key="10">
    <source>
        <dbReference type="Proteomes" id="UP000182373"/>
    </source>
</evidence>
<gene>
    <name evidence="9" type="ORF">GbCGDNIH9_0264</name>
</gene>
<keyword evidence="4" id="KW-0997">Cell inner membrane</keyword>
<keyword evidence="7 8" id="KW-0472">Membrane</keyword>
<comment type="subcellular location">
    <subcellularLocation>
        <location evidence="1">Cell inner membrane</location>
        <topology evidence="1">Multi-pass membrane protein</topology>
    </subcellularLocation>
    <subcellularLocation>
        <location evidence="8">Cell membrane</location>
        <topology evidence="8">Multi-pass membrane protein</topology>
    </subcellularLocation>
</comment>
<evidence type="ECO:0000256" key="7">
    <source>
        <dbReference type="ARBA" id="ARBA00023136"/>
    </source>
</evidence>
<dbReference type="AlphaFoldDB" id="A0AAC9K8P4"/>